<keyword evidence="7" id="KW-1185">Reference proteome</keyword>
<evidence type="ECO:0000256" key="4">
    <source>
        <dbReference type="RuleBase" id="RU365026"/>
    </source>
</evidence>
<evidence type="ECO:0000313" key="7">
    <source>
        <dbReference type="Proteomes" id="UP000799437"/>
    </source>
</evidence>
<dbReference type="Proteomes" id="UP000799437">
    <property type="component" value="Unassembled WGS sequence"/>
</dbReference>
<keyword evidence="3 4" id="KW-0268">Exocytosis</keyword>
<accession>A0A6A6WGB4</accession>
<dbReference type="GO" id="GO:0005935">
    <property type="term" value="C:cellular bud neck"/>
    <property type="evidence" value="ECO:0007669"/>
    <property type="project" value="UniProtKB-SubCell"/>
</dbReference>
<feature type="domain" description="Exocyst complex subunit Exo70 C-terminal" evidence="5">
    <location>
        <begin position="247"/>
        <end position="631"/>
    </location>
</feature>
<name>A0A6A6WGB4_9PEZI</name>
<gene>
    <name evidence="6" type="ORF">EJ05DRAFT_450418</name>
</gene>
<dbReference type="RefSeq" id="XP_033603118.1">
    <property type="nucleotide sequence ID" value="XM_033742371.1"/>
</dbReference>
<keyword evidence="4" id="KW-0653">Protein transport</keyword>
<evidence type="ECO:0000256" key="3">
    <source>
        <dbReference type="ARBA" id="ARBA00022483"/>
    </source>
</evidence>
<evidence type="ECO:0000256" key="2">
    <source>
        <dbReference type="ARBA" id="ARBA00022448"/>
    </source>
</evidence>
<reference evidence="6" key="1">
    <citation type="journal article" date="2020" name="Stud. Mycol.">
        <title>101 Dothideomycetes genomes: a test case for predicting lifestyles and emergence of pathogens.</title>
        <authorList>
            <person name="Haridas S."/>
            <person name="Albert R."/>
            <person name="Binder M."/>
            <person name="Bloem J."/>
            <person name="Labutti K."/>
            <person name="Salamov A."/>
            <person name="Andreopoulos B."/>
            <person name="Baker S."/>
            <person name="Barry K."/>
            <person name="Bills G."/>
            <person name="Bluhm B."/>
            <person name="Cannon C."/>
            <person name="Castanera R."/>
            <person name="Culley D."/>
            <person name="Daum C."/>
            <person name="Ezra D."/>
            <person name="Gonzalez J."/>
            <person name="Henrissat B."/>
            <person name="Kuo A."/>
            <person name="Liang C."/>
            <person name="Lipzen A."/>
            <person name="Lutzoni F."/>
            <person name="Magnuson J."/>
            <person name="Mondo S."/>
            <person name="Nolan M."/>
            <person name="Ohm R."/>
            <person name="Pangilinan J."/>
            <person name="Park H.-J."/>
            <person name="Ramirez L."/>
            <person name="Alfaro M."/>
            <person name="Sun H."/>
            <person name="Tritt A."/>
            <person name="Yoshinaga Y."/>
            <person name="Zwiers L.-H."/>
            <person name="Turgeon B."/>
            <person name="Goodwin S."/>
            <person name="Spatafora J."/>
            <person name="Crous P."/>
            <person name="Grigoriev I."/>
        </authorList>
    </citation>
    <scope>NUCLEOTIDE SEQUENCE</scope>
    <source>
        <strain evidence="6">CBS 121739</strain>
    </source>
</reference>
<sequence length="632" mass="70279">MVAPRKAAFAEESAEVEVLFANMDKLKSLTKKIQGSVNRLETSGKSVQDAIAPIYSNTQKLQIANTNIDRMITAIDRVREPLNQRGREDQVIKAGPRKVGMQDYIASLDRTTQALAGLRQSNLKSNQNAMAELTSLIKMGTKQLEDVFRDMLREDARPLEPLQYITKDKSFPTLPEDKSSQFRIIHSHTAASYAQTSSRDIRDTPTIKVYSEIRGEYITICLRNLAAASISTARKVTADSVYKKGDNGIGHYAKALEGLFIAEYESICPVFSREEWGIVFTATSQNALNEFTKTLQTLNTHVINNLNTDCFLGYEIIEIVSNLSIRLESRTGELKRPIADSLKPVRETSKSSLGKLLDDTRNRIQSLVALSADCSTVPVTIETMTRLQNMTSYLPALTSIMTSLGDGGWNSSATASSNSIPTMKSFDVGADGQQLFAHYALDTIDTLLSNLENKCRVLIKGKHLQGIFIANNVSIIDRAIRSSELSSLLTAVGPKLDSWKKKSENQYKDSWQDIMKILMSDTIYTNRGGRPHSGSVSGAGVDSTTVVKSLSSKDKDAIKEKFRSFNNSFDGFLVQHRALKMEADVRASITRTLQETIEPLYSRFWDRYHEIDKGKGKYVKYDKPALASALKT</sequence>
<protein>
    <recommendedName>
        <fullName evidence="4">Exocyst complex protein EXO70</fullName>
    </recommendedName>
</protein>
<comment type="similarity">
    <text evidence="1 4">Belongs to the EXO70 family.</text>
</comment>
<dbReference type="Pfam" id="PF03081">
    <property type="entry name" value="Exo70_C"/>
    <property type="match status" value="1"/>
</dbReference>
<dbReference type="AlphaFoldDB" id="A0A6A6WGB4"/>
<dbReference type="PANTHER" id="PTHR12542:SF41">
    <property type="entry name" value="EXOCYST COMPLEX COMPONENT 7"/>
    <property type="match status" value="1"/>
</dbReference>
<proteinExistence type="inferred from homology"/>
<dbReference type="OrthoDB" id="1922221at2759"/>
<dbReference type="SUPFAM" id="SSF74788">
    <property type="entry name" value="Cullin repeat-like"/>
    <property type="match status" value="1"/>
</dbReference>
<dbReference type="Gene3D" id="1.20.1280.170">
    <property type="entry name" value="Exocyst complex component Exo70"/>
    <property type="match status" value="1"/>
</dbReference>
<keyword evidence="2 4" id="KW-0813">Transport</keyword>
<comment type="function">
    <text evidence="4">Involved in the secretory pathway as part of the exocyst complex which tethers secretory vesicles to the sites of exocytosis. Also plays a role in the assembly of the exocyst.</text>
</comment>
<evidence type="ECO:0000313" key="6">
    <source>
        <dbReference type="EMBL" id="KAF2760667.1"/>
    </source>
</evidence>
<dbReference type="PANTHER" id="PTHR12542">
    <property type="entry name" value="EXOCYST COMPLEX PROTEIN EXO70"/>
    <property type="match status" value="1"/>
</dbReference>
<dbReference type="GO" id="GO:0015031">
    <property type="term" value="P:protein transport"/>
    <property type="evidence" value="ECO:0007669"/>
    <property type="project" value="UniProtKB-KW"/>
</dbReference>
<evidence type="ECO:0000259" key="5">
    <source>
        <dbReference type="Pfam" id="PF03081"/>
    </source>
</evidence>
<dbReference type="InterPro" id="IPR004140">
    <property type="entry name" value="Exo70"/>
</dbReference>
<dbReference type="Pfam" id="PF20669">
    <property type="entry name" value="Exo70_N"/>
    <property type="match status" value="1"/>
</dbReference>
<dbReference type="GO" id="GO:0005546">
    <property type="term" value="F:phosphatidylinositol-4,5-bisphosphate binding"/>
    <property type="evidence" value="ECO:0007669"/>
    <property type="project" value="InterPro"/>
</dbReference>
<dbReference type="EMBL" id="ML996568">
    <property type="protein sequence ID" value="KAF2760667.1"/>
    <property type="molecule type" value="Genomic_DNA"/>
</dbReference>
<dbReference type="InterPro" id="IPR016159">
    <property type="entry name" value="Cullin_repeat-like_dom_sf"/>
</dbReference>
<organism evidence="6 7">
    <name type="scientific">Pseudovirgaria hyperparasitica</name>
    <dbReference type="NCBI Taxonomy" id="470096"/>
    <lineage>
        <taxon>Eukaryota</taxon>
        <taxon>Fungi</taxon>
        <taxon>Dikarya</taxon>
        <taxon>Ascomycota</taxon>
        <taxon>Pezizomycotina</taxon>
        <taxon>Dothideomycetes</taxon>
        <taxon>Dothideomycetes incertae sedis</taxon>
        <taxon>Acrospermales</taxon>
        <taxon>Acrospermaceae</taxon>
        <taxon>Pseudovirgaria</taxon>
    </lineage>
</organism>
<evidence type="ECO:0000256" key="1">
    <source>
        <dbReference type="ARBA" id="ARBA00006756"/>
    </source>
</evidence>
<dbReference type="GeneID" id="54483425"/>
<dbReference type="GO" id="GO:0006887">
    <property type="term" value="P:exocytosis"/>
    <property type="evidence" value="ECO:0007669"/>
    <property type="project" value="UniProtKB-KW"/>
</dbReference>
<comment type="subcellular location">
    <subcellularLocation>
        <location evidence="4">Bud</location>
    </subcellularLocation>
    <subcellularLocation>
        <location evidence="4">Bud neck</location>
    </subcellularLocation>
</comment>
<dbReference type="GO" id="GO:0000145">
    <property type="term" value="C:exocyst"/>
    <property type="evidence" value="ECO:0007669"/>
    <property type="project" value="InterPro"/>
</dbReference>
<dbReference type="InterPro" id="IPR046364">
    <property type="entry name" value="Exo70_C"/>
</dbReference>